<accession>A0ABY3RHZ5</accession>
<evidence type="ECO:0000259" key="3">
    <source>
        <dbReference type="Pfam" id="PF19278"/>
    </source>
</evidence>
<dbReference type="PANTHER" id="PTHR11365:SF23">
    <property type="entry name" value="HYPOTHETICAL 5-OXOPROLINASE (EUROFUNG)-RELATED"/>
    <property type="match status" value="1"/>
</dbReference>
<dbReference type="InterPro" id="IPR049517">
    <property type="entry name" value="ACX-like_C"/>
</dbReference>
<evidence type="ECO:0000313" key="5">
    <source>
        <dbReference type="Proteomes" id="UP001431010"/>
    </source>
</evidence>
<feature type="domain" description="Acetophenone carboxylase-like C-terminal" evidence="3">
    <location>
        <begin position="530"/>
        <end position="683"/>
    </location>
</feature>
<dbReference type="InterPro" id="IPR002821">
    <property type="entry name" value="Hydantoinase_A"/>
</dbReference>
<proteinExistence type="predicted"/>
<feature type="domain" description="Hydantoinase/oxoprolinase N-terminal" evidence="2">
    <location>
        <begin position="8"/>
        <end position="184"/>
    </location>
</feature>
<feature type="domain" description="Hydantoinase A/oxoprolinase" evidence="1">
    <location>
        <begin position="205"/>
        <end position="500"/>
    </location>
</feature>
<dbReference type="Pfam" id="PF01968">
    <property type="entry name" value="Hydantoinase_A"/>
    <property type="match status" value="1"/>
</dbReference>
<dbReference type="InterPro" id="IPR008040">
    <property type="entry name" value="Hydant_A_N"/>
</dbReference>
<keyword evidence="5" id="KW-1185">Reference proteome</keyword>
<evidence type="ECO:0000313" key="4">
    <source>
        <dbReference type="EMBL" id="UFZ06333.1"/>
    </source>
</evidence>
<evidence type="ECO:0000259" key="1">
    <source>
        <dbReference type="Pfam" id="PF01968"/>
    </source>
</evidence>
<dbReference type="Pfam" id="PF19278">
    <property type="entry name" value="Hydant_A_C"/>
    <property type="match status" value="1"/>
</dbReference>
<dbReference type="RefSeq" id="WP_231325373.1">
    <property type="nucleotide sequence ID" value="NZ_CP088156.1"/>
</dbReference>
<reference evidence="4" key="1">
    <citation type="journal article" date="2024" name="Antonie Van Leeuwenhoek">
        <title>Bradyrhizobium ontarionense sp. nov., a novel bacterial symbiont isolated from Aeschynomene indica (Indian jointvetch), harbours photosynthesis, nitrogen fixation and nitrous oxide (N2O) reductase genes.</title>
        <authorList>
            <person name="Bromfield E.S.P."/>
            <person name="Cloutier S."/>
        </authorList>
    </citation>
    <scope>NUCLEOTIDE SEQUENCE</scope>
    <source>
        <strain evidence="4">A19</strain>
    </source>
</reference>
<evidence type="ECO:0000259" key="2">
    <source>
        <dbReference type="Pfam" id="PF05378"/>
    </source>
</evidence>
<dbReference type="Proteomes" id="UP001431010">
    <property type="component" value="Chromosome"/>
</dbReference>
<dbReference type="EMBL" id="CP088156">
    <property type="protein sequence ID" value="UFZ06333.1"/>
    <property type="molecule type" value="Genomic_DNA"/>
</dbReference>
<organism evidence="4 5">
    <name type="scientific">Bradyrhizobium ontarionense</name>
    <dbReference type="NCBI Taxonomy" id="2898149"/>
    <lineage>
        <taxon>Bacteria</taxon>
        <taxon>Pseudomonadati</taxon>
        <taxon>Pseudomonadota</taxon>
        <taxon>Alphaproteobacteria</taxon>
        <taxon>Hyphomicrobiales</taxon>
        <taxon>Nitrobacteraceae</taxon>
        <taxon>Bradyrhizobium</taxon>
    </lineage>
</organism>
<dbReference type="InterPro" id="IPR045079">
    <property type="entry name" value="Oxoprolinase-like"/>
</dbReference>
<sequence>MLEGAEVRLAVDIGGTFTDIVLDIGAQRRTRKLLTTPTQPEQAVLDGTRLILADAKARISDIDVFIHGTTLATNAIIERRGAKTALIATDGFRDVLDIGTESRYDQYDLSIDKPKPLVPRSLRFTVPERVDAHGQVRLPLDEAAVRALGPQLCALNVASIAIAFLHAYANPEHERRAAEILGEEMPGVSITLSSAVCPEIREYERTSTAVANAYVQPLMDSYLARMEQALRIEQFRGAIYLVTSGGGVTSIATARRFPVRLVESGPAGGAIFAGQIAARLGERKVLSFDMGGTTAKICLIEDFEPESSRVFEVDRAARFLKGSGLPVRIPVIEMVEIGAGGGSIARIDAMKRVTVGPESASSEPGPACYGRGGQRPAVTDSDVALGMIDPDAFAGGTIKLDPELSKQALLRDIGAPLGLTAEMAAYAVHEVVCENMASAARVHAVERGAVIGQHTLIAFGGAAPLHAARVAEKIGVSRVVVPSNAGVGSAVGFLAAPISYELVRSRHARLDDFDTALVSGLLQEMADEARALVEPGAAGADVRERRAAFMRYVGQGHEIAVELPNRPLTADDLAALRSSFEAGYAALFERPIPGAAIEVLSWSVLATTDPLQPPIVTEVTRKPAGKAAGHRKFFDGRAGRILEIPLYRREEMAPGATIAGPAVIAEDETSTFISNSFDAHIDGAGSIVMERKAA</sequence>
<dbReference type="PANTHER" id="PTHR11365">
    <property type="entry name" value="5-OXOPROLINASE RELATED"/>
    <property type="match status" value="1"/>
</dbReference>
<gene>
    <name evidence="4" type="ORF">LQG66_08540</name>
</gene>
<protein>
    <submittedName>
        <fullName evidence="4">Hydantoinase/oxoprolinase family protein</fullName>
    </submittedName>
</protein>
<name>A0ABY3RHZ5_9BRAD</name>
<dbReference type="Pfam" id="PF05378">
    <property type="entry name" value="Hydant_A_N"/>
    <property type="match status" value="1"/>
</dbReference>